<protein>
    <submittedName>
        <fullName evidence="1">Uncharacterized protein</fullName>
    </submittedName>
</protein>
<gene>
    <name evidence="1" type="ORF">NUW54_g5430</name>
</gene>
<evidence type="ECO:0000313" key="2">
    <source>
        <dbReference type="Proteomes" id="UP001144978"/>
    </source>
</evidence>
<proteinExistence type="predicted"/>
<reference evidence="1" key="1">
    <citation type="submission" date="2022-08" db="EMBL/GenBank/DDBJ databases">
        <title>Genome Sequence of Pycnoporus sanguineus.</title>
        <authorList>
            <person name="Buettner E."/>
        </authorList>
    </citation>
    <scope>NUCLEOTIDE SEQUENCE</scope>
    <source>
        <strain evidence="1">CG-C14</strain>
    </source>
</reference>
<keyword evidence="2" id="KW-1185">Reference proteome</keyword>
<name>A0ACC1PWN7_9APHY</name>
<dbReference type="EMBL" id="JANSHE010001336">
    <property type="protein sequence ID" value="KAJ3003190.1"/>
    <property type="molecule type" value="Genomic_DNA"/>
</dbReference>
<accession>A0ACC1PWN7</accession>
<organism evidence="1 2">
    <name type="scientific">Trametes sanguinea</name>
    <dbReference type="NCBI Taxonomy" id="158606"/>
    <lineage>
        <taxon>Eukaryota</taxon>
        <taxon>Fungi</taxon>
        <taxon>Dikarya</taxon>
        <taxon>Basidiomycota</taxon>
        <taxon>Agaricomycotina</taxon>
        <taxon>Agaricomycetes</taxon>
        <taxon>Polyporales</taxon>
        <taxon>Polyporaceae</taxon>
        <taxon>Trametes</taxon>
    </lineage>
</organism>
<evidence type="ECO:0000313" key="1">
    <source>
        <dbReference type="EMBL" id="KAJ3003190.1"/>
    </source>
</evidence>
<comment type="caution">
    <text evidence="1">The sequence shown here is derived from an EMBL/GenBank/DDBJ whole genome shotgun (WGS) entry which is preliminary data.</text>
</comment>
<dbReference type="Proteomes" id="UP001144978">
    <property type="component" value="Unassembled WGS sequence"/>
</dbReference>
<sequence>MFGDCPTTGWRKYATYPKNRWKLALVMEVVVRDDVPEPPEKANIPPPCPFVKWVGDRDSDDGGRVRVLDLHAHSSRFRALGLPVVAQDEIDSWEAHADAMRAAAVGKTDEWGFVRDVCGSPTFDKPGTAAEGQAWGVLMEVARAQYLSHSMTAL</sequence>